<dbReference type="InterPro" id="IPR005152">
    <property type="entry name" value="Lipase_secreted"/>
</dbReference>
<keyword evidence="4" id="KW-1185">Reference proteome</keyword>
<evidence type="ECO:0000256" key="1">
    <source>
        <dbReference type="SAM" id="MobiDB-lite"/>
    </source>
</evidence>
<dbReference type="EMBL" id="BAAAYK010000038">
    <property type="protein sequence ID" value="GAA3366108.1"/>
    <property type="molecule type" value="Genomic_DNA"/>
</dbReference>
<feature type="region of interest" description="Disordered" evidence="1">
    <location>
        <begin position="398"/>
        <end position="437"/>
    </location>
</feature>
<dbReference type="Gene3D" id="3.40.50.1820">
    <property type="entry name" value="alpha/beta hydrolase"/>
    <property type="match status" value="1"/>
</dbReference>
<reference evidence="4" key="1">
    <citation type="journal article" date="2019" name="Int. J. Syst. Evol. Microbiol.">
        <title>The Global Catalogue of Microorganisms (GCM) 10K type strain sequencing project: providing services to taxonomists for standard genome sequencing and annotation.</title>
        <authorList>
            <consortium name="The Broad Institute Genomics Platform"/>
            <consortium name="The Broad Institute Genome Sequencing Center for Infectious Disease"/>
            <person name="Wu L."/>
            <person name="Ma J."/>
        </authorList>
    </citation>
    <scope>NUCLEOTIDE SEQUENCE [LARGE SCALE GENOMIC DNA]</scope>
    <source>
        <strain evidence="4">JCM 9687</strain>
    </source>
</reference>
<proteinExistence type="predicted"/>
<protein>
    <submittedName>
        <fullName evidence="3">Lipase family protein</fullName>
    </submittedName>
</protein>
<feature type="chain" id="PRO_5045510452" evidence="2">
    <location>
        <begin position="30"/>
        <end position="437"/>
    </location>
</feature>
<dbReference type="PANTHER" id="PTHR34853:SF1">
    <property type="entry name" value="LIPASE 5"/>
    <property type="match status" value="1"/>
</dbReference>
<sequence length="437" mass="45882">MNLRPFHRAATTALTAVVGVSFAVATASAASAEERPPFYEPPAELPGGNGDVVRSEPSEYFLDPLKTIPVDADVQRVMYRSTDGDGGPIAVTGTVITPKDDWKGDGERPVIGYAPGTQGMADHCAPSRQLANGTEYEGFFIKAMLSKGYAVAMTDYEGLGTPGSHTYVNREVTGNAVLDVVRAAQRLPDTDVPDDGPVVLYGYSQGGGGSASAAELAGSYAPELDIKGAAAGAVPAELGGVGENLDGGPYAAFLGYALVGVAAGYDIDLDPYLNDTGKQFREDVENSCTIDGIAKFAFAKSADYSADGRPVTDYLDEAPFADVVAEQRIGRTAPDFPVLVSQSRLDDVIPFEQSKTLADDWCGAGADVQFAPNLGPTHIGGAVASFPRAFQWIDDRVAGKPTEPNCGSTDQAPADPEIPVDENQPLLPQLSERMDIH</sequence>
<dbReference type="Proteomes" id="UP001500483">
    <property type="component" value="Unassembled WGS sequence"/>
</dbReference>
<organism evidence="3 4">
    <name type="scientific">Saccharopolyspora gregorii</name>
    <dbReference type="NCBI Taxonomy" id="33914"/>
    <lineage>
        <taxon>Bacteria</taxon>
        <taxon>Bacillati</taxon>
        <taxon>Actinomycetota</taxon>
        <taxon>Actinomycetes</taxon>
        <taxon>Pseudonocardiales</taxon>
        <taxon>Pseudonocardiaceae</taxon>
        <taxon>Saccharopolyspora</taxon>
    </lineage>
</organism>
<dbReference type="PIRSF" id="PIRSF029171">
    <property type="entry name" value="Esterase_LipA"/>
    <property type="match status" value="1"/>
</dbReference>
<dbReference type="Pfam" id="PF03583">
    <property type="entry name" value="LIP"/>
    <property type="match status" value="1"/>
</dbReference>
<feature type="signal peptide" evidence="2">
    <location>
        <begin position="1"/>
        <end position="29"/>
    </location>
</feature>
<keyword evidence="2" id="KW-0732">Signal</keyword>
<dbReference type="Gene3D" id="1.10.260.130">
    <property type="match status" value="1"/>
</dbReference>
<comment type="caution">
    <text evidence="3">The sequence shown here is derived from an EMBL/GenBank/DDBJ whole genome shotgun (WGS) entry which is preliminary data.</text>
</comment>
<evidence type="ECO:0000256" key="2">
    <source>
        <dbReference type="SAM" id="SignalP"/>
    </source>
</evidence>
<dbReference type="SUPFAM" id="SSF53474">
    <property type="entry name" value="alpha/beta-Hydrolases"/>
    <property type="match status" value="1"/>
</dbReference>
<dbReference type="RefSeq" id="WP_258342828.1">
    <property type="nucleotide sequence ID" value="NZ_BAAAYK010000038.1"/>
</dbReference>
<evidence type="ECO:0000313" key="4">
    <source>
        <dbReference type="Proteomes" id="UP001500483"/>
    </source>
</evidence>
<dbReference type="InterPro" id="IPR029058">
    <property type="entry name" value="AB_hydrolase_fold"/>
</dbReference>
<name>A0ABP6S259_9PSEU</name>
<accession>A0ABP6S259</accession>
<evidence type="ECO:0000313" key="3">
    <source>
        <dbReference type="EMBL" id="GAA3366108.1"/>
    </source>
</evidence>
<dbReference type="PANTHER" id="PTHR34853">
    <property type="match status" value="1"/>
</dbReference>
<gene>
    <name evidence="3" type="ORF">GCM10020366_68670</name>
</gene>